<organism evidence="2 3">
    <name type="scientific">Brassica cretica</name>
    <name type="common">Mustard</name>
    <dbReference type="NCBI Taxonomy" id="69181"/>
    <lineage>
        <taxon>Eukaryota</taxon>
        <taxon>Viridiplantae</taxon>
        <taxon>Streptophyta</taxon>
        <taxon>Embryophyta</taxon>
        <taxon>Tracheophyta</taxon>
        <taxon>Spermatophyta</taxon>
        <taxon>Magnoliopsida</taxon>
        <taxon>eudicotyledons</taxon>
        <taxon>Gunneridae</taxon>
        <taxon>Pentapetalae</taxon>
        <taxon>rosids</taxon>
        <taxon>malvids</taxon>
        <taxon>Brassicales</taxon>
        <taxon>Brassicaceae</taxon>
        <taxon>Brassiceae</taxon>
        <taxon>Brassica</taxon>
    </lineage>
</organism>
<feature type="compositionally biased region" description="Acidic residues" evidence="1">
    <location>
        <begin position="175"/>
        <end position="184"/>
    </location>
</feature>
<keyword evidence="3" id="KW-1185">Reference proteome</keyword>
<dbReference type="Proteomes" id="UP000266723">
    <property type="component" value="Unassembled WGS sequence"/>
</dbReference>
<feature type="region of interest" description="Disordered" evidence="1">
    <location>
        <begin position="121"/>
        <end position="194"/>
    </location>
</feature>
<reference evidence="2 3" key="1">
    <citation type="journal article" date="2020" name="BMC Genomics">
        <title>Intraspecific diversification of the crop wild relative Brassica cretica Lam. using demographic model selection.</title>
        <authorList>
            <person name="Kioukis A."/>
            <person name="Michalopoulou V.A."/>
            <person name="Briers L."/>
            <person name="Pirintsos S."/>
            <person name="Studholme D.J."/>
            <person name="Pavlidis P."/>
            <person name="Sarris P.F."/>
        </authorList>
    </citation>
    <scope>NUCLEOTIDE SEQUENCE [LARGE SCALE GENOMIC DNA]</scope>
    <source>
        <strain evidence="3">cv. PFS-1207/04</strain>
    </source>
</reference>
<evidence type="ECO:0000313" key="2">
    <source>
        <dbReference type="EMBL" id="KAF3493476.1"/>
    </source>
</evidence>
<feature type="region of interest" description="Disordered" evidence="1">
    <location>
        <begin position="18"/>
        <end position="44"/>
    </location>
</feature>
<comment type="caution">
    <text evidence="2">The sequence shown here is derived from an EMBL/GenBank/DDBJ whole genome shotgun (WGS) entry which is preliminary data.</text>
</comment>
<feature type="region of interest" description="Disordered" evidence="1">
    <location>
        <begin position="86"/>
        <end position="105"/>
    </location>
</feature>
<sequence length="348" mass="38069">MLIPFAMGVVTSFPFPKVSSPESKPIGVGLPEASQGDVRPDPAEKEKGVRIFSYDVWHMISCSHNSRQNAPLFRDGRRHLFAFPEVSSPESVPSPAHTTVDGMTRSQSEWTFHRLLKEMSGSKKAAPISAKAASSSDSFEEDSDEESEDEKPAPKAKQDTKSAKKDSSSDKSGSDESESEDEEETPKKKCSDVEMVDAEIKQPKKMFLETHSYNACLKCKLHTYHFQKPHLVTSRSIAAARMLIPFAMGVVTSFPFPKVSSPESKPIGVGLPEASQGDVRPDPAEKEKGVRIFSYDVWHMISCSHNRGEVTAAKGFNAGGMYDGLRASEEKPDLGIVTCDVDAVPADN</sequence>
<evidence type="ECO:0000313" key="3">
    <source>
        <dbReference type="Proteomes" id="UP000266723"/>
    </source>
</evidence>
<evidence type="ECO:0000256" key="1">
    <source>
        <dbReference type="SAM" id="MobiDB-lite"/>
    </source>
</evidence>
<feature type="compositionally biased region" description="Basic and acidic residues" evidence="1">
    <location>
        <begin position="150"/>
        <end position="174"/>
    </location>
</feature>
<gene>
    <name evidence="2" type="ORF">DY000_02053341</name>
</gene>
<dbReference type="EMBL" id="QGKV02002055">
    <property type="protein sequence ID" value="KAF3493476.1"/>
    <property type="molecule type" value="Genomic_DNA"/>
</dbReference>
<name>A0ABQ7A719_BRACR</name>
<feature type="compositionally biased region" description="Low complexity" evidence="1">
    <location>
        <begin position="86"/>
        <end position="95"/>
    </location>
</feature>
<feature type="compositionally biased region" description="Low complexity" evidence="1">
    <location>
        <begin position="122"/>
        <end position="137"/>
    </location>
</feature>
<proteinExistence type="predicted"/>
<accession>A0ABQ7A719</accession>
<protein>
    <submittedName>
        <fullName evidence="2">Uncharacterized protein</fullName>
    </submittedName>
</protein>
<feature type="compositionally biased region" description="Acidic residues" evidence="1">
    <location>
        <begin position="138"/>
        <end position="149"/>
    </location>
</feature>
<feature type="compositionally biased region" description="Basic and acidic residues" evidence="1">
    <location>
        <begin position="185"/>
        <end position="194"/>
    </location>
</feature>